<dbReference type="SMART" id="SM00079">
    <property type="entry name" value="PBPe"/>
    <property type="match status" value="1"/>
</dbReference>
<dbReference type="PIRSF" id="PIRSF037090">
    <property type="entry name" value="Iontro_Glu-like_rcpt_pln"/>
    <property type="match status" value="1"/>
</dbReference>
<accession>A0AAV0FEA6</accession>
<feature type="transmembrane region" description="Helical" evidence="15">
    <location>
        <begin position="651"/>
        <end position="675"/>
    </location>
</feature>
<dbReference type="GO" id="GO:0009611">
    <property type="term" value="P:response to wounding"/>
    <property type="evidence" value="ECO:0007669"/>
    <property type="project" value="UniProtKB-ARBA"/>
</dbReference>
<evidence type="ECO:0000256" key="8">
    <source>
        <dbReference type="ARBA" id="ARBA00023136"/>
    </source>
</evidence>
<protein>
    <recommendedName>
        <fullName evidence="13">Glutamate receptor</fullName>
    </recommendedName>
</protein>
<evidence type="ECO:0000256" key="4">
    <source>
        <dbReference type="ARBA" id="ARBA00022692"/>
    </source>
</evidence>
<evidence type="ECO:0000256" key="2">
    <source>
        <dbReference type="ARBA" id="ARBA00008685"/>
    </source>
</evidence>
<comment type="similarity">
    <text evidence="2 13">Belongs to the glutamate-gated ion channel (TC 1.A.10.1) family.</text>
</comment>
<reference evidence="18" key="1">
    <citation type="submission" date="2022-07" db="EMBL/GenBank/DDBJ databases">
        <authorList>
            <person name="Macas J."/>
            <person name="Novak P."/>
            <person name="Neumann P."/>
        </authorList>
    </citation>
    <scope>NUCLEOTIDE SEQUENCE</scope>
</reference>
<dbReference type="Pfam" id="PF00060">
    <property type="entry name" value="Lig_chan"/>
    <property type="match status" value="1"/>
</dbReference>
<dbReference type="InterPro" id="IPR028082">
    <property type="entry name" value="Peripla_BP_I"/>
</dbReference>
<evidence type="ECO:0000256" key="7">
    <source>
        <dbReference type="ARBA" id="ARBA00023065"/>
    </source>
</evidence>
<evidence type="ECO:0000256" key="9">
    <source>
        <dbReference type="ARBA" id="ARBA00023170"/>
    </source>
</evidence>
<dbReference type="GO" id="GO:0004930">
    <property type="term" value="F:G protein-coupled receptor activity"/>
    <property type="evidence" value="ECO:0007669"/>
    <property type="project" value="InterPro"/>
</dbReference>
<dbReference type="PANTHER" id="PTHR18966">
    <property type="entry name" value="IONOTROPIC GLUTAMATE RECEPTOR"/>
    <property type="match status" value="1"/>
</dbReference>
<dbReference type="FunFam" id="3.40.50.2300:FF:000081">
    <property type="entry name" value="Glutamate receptor"/>
    <property type="match status" value="1"/>
</dbReference>
<dbReference type="InterPro" id="IPR001320">
    <property type="entry name" value="Iontro_rcpt_C"/>
</dbReference>
<dbReference type="Gene3D" id="3.40.50.2300">
    <property type="match status" value="2"/>
</dbReference>
<comment type="subcellular location">
    <subcellularLocation>
        <location evidence="1">Membrane</location>
        <topology evidence="1">Multi-pass membrane protein</topology>
    </subcellularLocation>
</comment>
<feature type="signal peptide" evidence="16">
    <location>
        <begin position="1"/>
        <end position="20"/>
    </location>
</feature>
<dbReference type="InterPro" id="IPR015683">
    <property type="entry name" value="Ionotropic_Glu_rcpt"/>
</dbReference>
<keyword evidence="11 13" id="KW-1071">Ligand-gated ion channel</keyword>
<feature type="transmembrane region" description="Helical" evidence="15">
    <location>
        <begin position="831"/>
        <end position="852"/>
    </location>
</feature>
<evidence type="ECO:0000256" key="1">
    <source>
        <dbReference type="ARBA" id="ARBA00004141"/>
    </source>
</evidence>
<comment type="caution">
    <text evidence="18">The sequence shown here is derived from an EMBL/GenBank/DDBJ whole genome shotgun (WGS) entry which is preliminary data.</text>
</comment>
<dbReference type="GO" id="GO:0015276">
    <property type="term" value="F:ligand-gated monoatomic ion channel activity"/>
    <property type="evidence" value="ECO:0007669"/>
    <property type="project" value="InterPro"/>
</dbReference>
<dbReference type="Pfam" id="PF10613">
    <property type="entry name" value="Lig_chan-Glu_bd"/>
    <property type="match status" value="1"/>
</dbReference>
<dbReference type="Pfam" id="PF01094">
    <property type="entry name" value="ANF_receptor"/>
    <property type="match status" value="1"/>
</dbReference>
<dbReference type="InterPro" id="IPR000337">
    <property type="entry name" value="GPCR_3"/>
</dbReference>
<keyword evidence="9 13" id="KW-0675">Receptor</keyword>
<keyword evidence="12 13" id="KW-0407">Ion channel</keyword>
<dbReference type="Gene3D" id="3.40.190.10">
    <property type="entry name" value="Periplasmic binding protein-like II"/>
    <property type="match status" value="3"/>
</dbReference>
<organism evidence="18 19">
    <name type="scientific">Cuscuta epithymum</name>
    <dbReference type="NCBI Taxonomy" id="186058"/>
    <lineage>
        <taxon>Eukaryota</taxon>
        <taxon>Viridiplantae</taxon>
        <taxon>Streptophyta</taxon>
        <taxon>Embryophyta</taxon>
        <taxon>Tracheophyta</taxon>
        <taxon>Spermatophyta</taxon>
        <taxon>Magnoliopsida</taxon>
        <taxon>eudicotyledons</taxon>
        <taxon>Gunneridae</taxon>
        <taxon>Pentapetalae</taxon>
        <taxon>asterids</taxon>
        <taxon>lamiids</taxon>
        <taxon>Solanales</taxon>
        <taxon>Convolvulaceae</taxon>
        <taxon>Cuscuteae</taxon>
        <taxon>Cuscuta</taxon>
        <taxon>Cuscuta subgen. Cuscuta</taxon>
    </lineage>
</organism>
<evidence type="ECO:0000256" key="13">
    <source>
        <dbReference type="PIRNR" id="PIRNR037090"/>
    </source>
</evidence>
<dbReference type="PRINTS" id="PR01176">
    <property type="entry name" value="GABABRECEPTR"/>
</dbReference>
<evidence type="ECO:0000256" key="6">
    <source>
        <dbReference type="ARBA" id="ARBA00022989"/>
    </source>
</evidence>
<keyword evidence="4 15" id="KW-0812">Transmembrane</keyword>
<keyword evidence="5 16" id="KW-0732">Signal</keyword>
<dbReference type="Gene3D" id="1.10.287.70">
    <property type="match status" value="1"/>
</dbReference>
<evidence type="ECO:0000256" key="15">
    <source>
        <dbReference type="SAM" id="Phobius"/>
    </source>
</evidence>
<dbReference type="GO" id="GO:0016020">
    <property type="term" value="C:membrane"/>
    <property type="evidence" value="ECO:0007669"/>
    <property type="project" value="UniProtKB-SubCell"/>
</dbReference>
<keyword evidence="19" id="KW-1185">Reference proteome</keyword>
<evidence type="ECO:0000313" key="18">
    <source>
        <dbReference type="EMBL" id="CAH9133593.1"/>
    </source>
</evidence>
<keyword evidence="8 13" id="KW-0472">Membrane</keyword>
<feature type="domain" description="Ionotropic glutamate receptor C-terminal" evidence="17">
    <location>
        <begin position="463"/>
        <end position="811"/>
    </location>
</feature>
<evidence type="ECO:0000256" key="10">
    <source>
        <dbReference type="ARBA" id="ARBA00023180"/>
    </source>
</evidence>
<feature type="transmembrane region" description="Helical" evidence="15">
    <location>
        <begin position="591"/>
        <end position="609"/>
    </location>
</feature>
<dbReference type="InterPro" id="IPR017103">
    <property type="entry name" value="Iontropic_Glu_rcpt_pln"/>
</dbReference>
<feature type="disulfide bond" evidence="14">
    <location>
        <begin position="760"/>
        <end position="814"/>
    </location>
</feature>
<proteinExistence type="inferred from homology"/>
<dbReference type="FunFam" id="3.40.190.10:FF:000054">
    <property type="entry name" value="Glutamate receptor"/>
    <property type="match status" value="1"/>
</dbReference>
<dbReference type="EMBL" id="CAMAPF010000976">
    <property type="protein sequence ID" value="CAH9133593.1"/>
    <property type="molecule type" value="Genomic_DNA"/>
</dbReference>
<dbReference type="InterPro" id="IPR044440">
    <property type="entry name" value="GABAb_receptor_plant_PBP1"/>
</dbReference>
<evidence type="ECO:0000256" key="12">
    <source>
        <dbReference type="ARBA" id="ARBA00023303"/>
    </source>
</evidence>
<keyword evidence="14" id="KW-1015">Disulfide bond</keyword>
<evidence type="ECO:0000256" key="11">
    <source>
        <dbReference type="ARBA" id="ARBA00023286"/>
    </source>
</evidence>
<evidence type="ECO:0000256" key="5">
    <source>
        <dbReference type="ARBA" id="ARBA00022729"/>
    </source>
</evidence>
<evidence type="ECO:0000256" key="3">
    <source>
        <dbReference type="ARBA" id="ARBA00022448"/>
    </source>
</evidence>
<dbReference type="CDD" id="cd13686">
    <property type="entry name" value="GluR_Plant"/>
    <property type="match status" value="1"/>
</dbReference>
<dbReference type="FunFam" id="1.10.287.70:FF:000037">
    <property type="entry name" value="Glutamate receptor"/>
    <property type="match status" value="1"/>
</dbReference>
<name>A0AAV0FEA6_9ASTE</name>
<dbReference type="CDD" id="cd19990">
    <property type="entry name" value="PBP1_GABAb_receptor_plant"/>
    <property type="match status" value="1"/>
</dbReference>
<evidence type="ECO:0000256" key="14">
    <source>
        <dbReference type="PIRSR" id="PIRSR037090-50"/>
    </source>
</evidence>
<evidence type="ECO:0000259" key="17">
    <source>
        <dbReference type="SMART" id="SM00079"/>
    </source>
</evidence>
<sequence>MKLVFWAVVMMMFYSSGCCSWEVVNVGCMLILDSPVGKVTKLAVEAAVEDVNSNPTLLPATKLNLTLLDTAPTAAFLPILQAIRFMETNIVAIIGPQSSVIAHVISHIANELHVPLLSFAAADPALTSLQFPFFVRTSPNDLFQMAAIASIVEYYEWKKVVAIYTDDDYGRNGIAALGDQLALRRCQISYKAALKPKATIDDIRDVLIQVALSESRIFVVHTYPEKNSLSIFSVAKSLRMMESGYVWITTHWLSTIFDTISPLSPETMEDIQGVVTLRIHTPDSGLKRDFISRWSNMTRSLAFNWQLGLCTYGLYAYDTVWLLARALNAFFEGGGNISFSKDPRLEGSRGRLRLDSMSVFDGGNLLREMIFKEEMTGMTGPLRFTSDRDLNRPAFEVINMVGNGFTRVGYWSNYSRLSVNPPESLYSKPSNISSSNQRLHGMIWPGQMTSKPRGWVFPNNGKKLKIGVPKRVSFQEFVGQVTGGGDDDDDMFRGYCIEVFTNAVTLLPYSVPYKFVSLGDGLKNPNHTEIVHLITSGVYDAAVGDIAITTKRTKMADFTQPYIESGLVVVVPVKELSSSAWAFLRPFTPPMWAITGIFFLIVGAVVWFLEHRMNEDFRGPPKKQFITILWFSFSTLFFAHKETTVSTLGRVVLIVWLFVVLIITSSYTASLTSILTVQRLSSAVKGIESLLTSNDPIGYQLGSFTRNYLVEELGIHASRLVPLNLPEDYVDALRKGPTNGGVMAVVDERAYMEVFLSTHCEFSIVGQEFQKNGWGFAFPRDSPLAVDLSTAILKLSENGELQRIHEKWLTRSACTSQNTKFEVDHLELRSFAGLFSICGAVSFLALMLYFILLTYQFKRYSSDPDLSSSGGGSSRTGRLHTFLSFVDEKEDYVKSRSIKRRQMEEASGRGSIGGHVDACINGSKNIN</sequence>
<dbReference type="PRINTS" id="PR00248">
    <property type="entry name" value="GPCRMGR"/>
</dbReference>
<dbReference type="GO" id="GO:1901701">
    <property type="term" value="P:cellular response to oxygen-containing compound"/>
    <property type="evidence" value="ECO:0007669"/>
    <property type="project" value="UniProtKB-ARBA"/>
</dbReference>
<evidence type="ECO:0000256" key="16">
    <source>
        <dbReference type="SAM" id="SignalP"/>
    </source>
</evidence>
<keyword evidence="7 13" id="KW-0406">Ion transport</keyword>
<comment type="function">
    <text evidence="13">Glutamate-gated receptor that probably acts as non-selective cation channel.</text>
</comment>
<evidence type="ECO:0000313" key="19">
    <source>
        <dbReference type="Proteomes" id="UP001152523"/>
    </source>
</evidence>
<gene>
    <name evidence="18" type="ORF">CEPIT_LOCUS33060</name>
</gene>
<feature type="chain" id="PRO_5043673139" description="Glutamate receptor" evidence="16">
    <location>
        <begin position="21"/>
        <end position="927"/>
    </location>
</feature>
<dbReference type="AlphaFoldDB" id="A0AAV0FEA6"/>
<dbReference type="SUPFAM" id="SSF53850">
    <property type="entry name" value="Periplasmic binding protein-like II"/>
    <property type="match status" value="1"/>
</dbReference>
<dbReference type="FunFam" id="3.40.190.10:FF:000175">
    <property type="entry name" value="Glutamate receptor"/>
    <property type="match status" value="1"/>
</dbReference>
<dbReference type="Proteomes" id="UP001152523">
    <property type="component" value="Unassembled WGS sequence"/>
</dbReference>
<dbReference type="InterPro" id="IPR001828">
    <property type="entry name" value="ANF_lig-bd_rcpt"/>
</dbReference>
<dbReference type="SUPFAM" id="SSF53822">
    <property type="entry name" value="Periplasmic binding protein-like I"/>
    <property type="match status" value="1"/>
</dbReference>
<keyword evidence="10" id="KW-0325">Glycoprotein</keyword>
<keyword evidence="6 15" id="KW-1133">Transmembrane helix</keyword>
<dbReference type="InterPro" id="IPR019594">
    <property type="entry name" value="Glu/Gly-bd"/>
</dbReference>
<keyword evidence="3 13" id="KW-0813">Transport</keyword>